<dbReference type="Pfam" id="PF07731">
    <property type="entry name" value="Cu-oxidase_2"/>
    <property type="match status" value="1"/>
</dbReference>
<keyword evidence="3" id="KW-0186">Copper</keyword>
<evidence type="ECO:0000256" key="2">
    <source>
        <dbReference type="ARBA" id="ARBA00023002"/>
    </source>
</evidence>
<dbReference type="CDD" id="cd04202">
    <property type="entry name" value="CuRO_D2_2dMcoN_like"/>
    <property type="match status" value="1"/>
</dbReference>
<evidence type="ECO:0000256" key="3">
    <source>
        <dbReference type="ARBA" id="ARBA00023008"/>
    </source>
</evidence>
<sequence length="564" mass="61231">MRKTILISALCGGAIIAASFVGYRLIEQKTTEVMQGVEKQDERGAYREFVLKAQAESWQLKAGVEKITAWTFGGTVPGAELRIQEGQRVKVVLQNSLAQPVSIHWHGYPVPNEMDGIPGVTQNAVQPGASFTYEFTASVPGTYWYHSHQDSANQVDRGLYGALIVEPKAESTTYDRDYTLILDEWSPEMLAAGGESGASGGGMDHSQHGANSKADQGEGKQGGSSTGANADHSQHGANSNAGQGDGKQGESSAGANADHSQHGGSESAPAVDHDAMMQQMYNIYTVNGKAGDQIKPLQVKTGEKVKLRLINAGYQTHQINLANQPFRITHVDGQPLLGSPEVSDQLLAIAPGERYDLELISKGDNFPILCANRSTASQDMTVHVEVDGKKDRAYSLPPGELPLLDITKYGQAKPIDQNVAYDVERKLTLDNKVIEKDGAQETVYTIDGQVYPDIAPLQVQKGQQVKLTMTNVGTVDHPMHLHGHFFQVLRKDGKPLQGSPLLKDTLNVRPGETYEVAFVANNDGNWMFHCHELHHAAAGMMTTVQYRGYRPHFTPDPNAGNISE</sequence>
<evidence type="ECO:0000313" key="8">
    <source>
        <dbReference type="EMBL" id="MFD2171660.1"/>
    </source>
</evidence>
<dbReference type="PANTHER" id="PTHR11709">
    <property type="entry name" value="MULTI-COPPER OXIDASE"/>
    <property type="match status" value="1"/>
</dbReference>
<dbReference type="InterPro" id="IPR002355">
    <property type="entry name" value="Cu_oxidase_Cu_BS"/>
</dbReference>
<evidence type="ECO:0000259" key="6">
    <source>
        <dbReference type="Pfam" id="PF07731"/>
    </source>
</evidence>
<dbReference type="Gene3D" id="2.60.40.420">
    <property type="entry name" value="Cupredoxins - blue copper proteins"/>
    <property type="match status" value="2"/>
</dbReference>
<feature type="compositionally biased region" description="Gly residues" evidence="4">
    <location>
        <begin position="194"/>
        <end position="203"/>
    </location>
</feature>
<dbReference type="EMBL" id="JBHUIO010000011">
    <property type="protein sequence ID" value="MFD2171660.1"/>
    <property type="molecule type" value="Genomic_DNA"/>
</dbReference>
<evidence type="ECO:0000256" key="1">
    <source>
        <dbReference type="ARBA" id="ARBA00022723"/>
    </source>
</evidence>
<dbReference type="RefSeq" id="WP_386048654.1">
    <property type="nucleotide sequence ID" value="NZ_JBHUIO010000011.1"/>
</dbReference>
<dbReference type="InterPro" id="IPR008972">
    <property type="entry name" value="Cupredoxin"/>
</dbReference>
<comment type="caution">
    <text evidence="8">The sequence shown here is derived from an EMBL/GenBank/DDBJ whole genome shotgun (WGS) entry which is preliminary data.</text>
</comment>
<dbReference type="InterPro" id="IPR033138">
    <property type="entry name" value="Cu_oxidase_CS"/>
</dbReference>
<keyword evidence="9" id="KW-1185">Reference proteome</keyword>
<keyword evidence="1" id="KW-0479">Metal-binding</keyword>
<dbReference type="Pfam" id="PF07732">
    <property type="entry name" value="Cu-oxidase_3"/>
    <property type="match status" value="1"/>
</dbReference>
<evidence type="ECO:0000259" key="5">
    <source>
        <dbReference type="Pfam" id="PF00394"/>
    </source>
</evidence>
<dbReference type="SUPFAM" id="SSF49503">
    <property type="entry name" value="Cupredoxins"/>
    <property type="match status" value="3"/>
</dbReference>
<evidence type="ECO:0000313" key="9">
    <source>
        <dbReference type="Proteomes" id="UP001597343"/>
    </source>
</evidence>
<feature type="domain" description="Plastocyanin-like" evidence="5">
    <location>
        <begin position="278"/>
        <end position="378"/>
    </location>
</feature>
<dbReference type="InterPro" id="IPR011706">
    <property type="entry name" value="Cu-oxidase_C"/>
</dbReference>
<dbReference type="PANTHER" id="PTHR11709:SF394">
    <property type="entry name" value="FI03373P-RELATED"/>
    <property type="match status" value="1"/>
</dbReference>
<dbReference type="CDD" id="cd13860">
    <property type="entry name" value="CuRO_1_2dMco_1"/>
    <property type="match status" value="1"/>
</dbReference>
<dbReference type="Proteomes" id="UP001597343">
    <property type="component" value="Unassembled WGS sequence"/>
</dbReference>
<evidence type="ECO:0000259" key="7">
    <source>
        <dbReference type="Pfam" id="PF07732"/>
    </source>
</evidence>
<dbReference type="PROSITE" id="PS00079">
    <property type="entry name" value="MULTICOPPER_OXIDASE1"/>
    <property type="match status" value="1"/>
</dbReference>
<dbReference type="InterPro" id="IPR011707">
    <property type="entry name" value="Cu-oxidase-like_N"/>
</dbReference>
<keyword evidence="2" id="KW-0560">Oxidoreductase</keyword>
<dbReference type="PROSITE" id="PS00080">
    <property type="entry name" value="MULTICOPPER_OXIDASE2"/>
    <property type="match status" value="1"/>
</dbReference>
<protein>
    <submittedName>
        <fullName evidence="8">Multicopper oxidase family protein</fullName>
    </submittedName>
</protein>
<feature type="domain" description="Plastocyanin-like" evidence="6">
    <location>
        <begin position="432"/>
        <end position="545"/>
    </location>
</feature>
<organism evidence="8 9">
    <name type="scientific">Tumebacillus lipolyticus</name>
    <dbReference type="NCBI Taxonomy" id="1280370"/>
    <lineage>
        <taxon>Bacteria</taxon>
        <taxon>Bacillati</taxon>
        <taxon>Bacillota</taxon>
        <taxon>Bacilli</taxon>
        <taxon>Bacillales</taxon>
        <taxon>Alicyclobacillaceae</taxon>
        <taxon>Tumebacillus</taxon>
    </lineage>
</organism>
<reference evidence="9" key="1">
    <citation type="journal article" date="2019" name="Int. J. Syst. Evol. Microbiol.">
        <title>The Global Catalogue of Microorganisms (GCM) 10K type strain sequencing project: providing services to taxonomists for standard genome sequencing and annotation.</title>
        <authorList>
            <consortium name="The Broad Institute Genomics Platform"/>
            <consortium name="The Broad Institute Genome Sequencing Center for Infectious Disease"/>
            <person name="Wu L."/>
            <person name="Ma J."/>
        </authorList>
    </citation>
    <scope>NUCLEOTIDE SEQUENCE [LARGE SCALE GENOMIC DNA]</scope>
    <source>
        <strain evidence="9">CGMCC 1.13574</strain>
    </source>
</reference>
<feature type="domain" description="Plastocyanin-like" evidence="7">
    <location>
        <begin position="60"/>
        <end position="169"/>
    </location>
</feature>
<feature type="region of interest" description="Disordered" evidence="4">
    <location>
        <begin position="191"/>
        <end position="269"/>
    </location>
</feature>
<proteinExistence type="predicted"/>
<dbReference type="Pfam" id="PF00394">
    <property type="entry name" value="Cu-oxidase"/>
    <property type="match status" value="1"/>
</dbReference>
<evidence type="ECO:0000256" key="4">
    <source>
        <dbReference type="SAM" id="MobiDB-lite"/>
    </source>
</evidence>
<name>A0ABW5A1B7_9BACL</name>
<dbReference type="InterPro" id="IPR001117">
    <property type="entry name" value="Cu-oxidase_2nd"/>
</dbReference>
<dbReference type="InterPro" id="IPR045087">
    <property type="entry name" value="Cu-oxidase_fam"/>
</dbReference>
<accession>A0ABW5A1B7</accession>
<gene>
    <name evidence="8" type="ORF">ACFSOY_16995</name>
</gene>